<dbReference type="GO" id="GO:0006355">
    <property type="term" value="P:regulation of DNA-templated transcription"/>
    <property type="evidence" value="ECO:0007669"/>
    <property type="project" value="InterPro"/>
</dbReference>
<protein>
    <submittedName>
        <fullName evidence="2">Anti-repressor SinI family protein</fullName>
    </submittedName>
</protein>
<evidence type="ECO:0000313" key="2">
    <source>
        <dbReference type="EMBL" id="MBD3108516.1"/>
    </source>
</evidence>
<feature type="domain" description="Sin" evidence="1">
    <location>
        <begin position="1"/>
        <end position="35"/>
    </location>
</feature>
<organism evidence="2 3">
    <name type="scientific">Peribacillus faecalis</name>
    <dbReference type="NCBI Taxonomy" id="2772559"/>
    <lineage>
        <taxon>Bacteria</taxon>
        <taxon>Bacillati</taxon>
        <taxon>Bacillota</taxon>
        <taxon>Bacilli</taxon>
        <taxon>Bacillales</taxon>
        <taxon>Bacillaceae</taxon>
        <taxon>Peribacillus</taxon>
    </lineage>
</organism>
<dbReference type="EMBL" id="JACXSI010000019">
    <property type="protein sequence ID" value="MBD3108516.1"/>
    <property type="molecule type" value="Genomic_DNA"/>
</dbReference>
<dbReference type="PROSITE" id="PS51500">
    <property type="entry name" value="SIN"/>
    <property type="match status" value="1"/>
</dbReference>
<gene>
    <name evidence="2" type="ORF">IEO70_09060</name>
</gene>
<dbReference type="GO" id="GO:0046983">
    <property type="term" value="F:protein dimerization activity"/>
    <property type="evidence" value="ECO:0007669"/>
    <property type="project" value="InterPro"/>
</dbReference>
<reference evidence="2" key="1">
    <citation type="submission" date="2020-09" db="EMBL/GenBank/DDBJ databases">
        <title>Bacillus faecalis sp. nov., a moderately halophilic bacterium isolated from cow faeces.</title>
        <authorList>
            <person name="Jiang L."/>
            <person name="Lee J."/>
        </authorList>
    </citation>
    <scope>NUCLEOTIDE SEQUENCE</scope>
    <source>
        <strain evidence="2">AGMB 02131</strain>
    </source>
</reference>
<dbReference type="Pfam" id="PF08671">
    <property type="entry name" value="SinI"/>
    <property type="match status" value="1"/>
</dbReference>
<dbReference type="InterPro" id="IPR010981">
    <property type="entry name" value="SinR/SinI_dimer_dom"/>
</dbReference>
<name>A0A927HBH6_9BACI</name>
<accession>A0A927HBH6</accession>
<comment type="caution">
    <text evidence="2">The sequence shown here is derived from an EMBL/GenBank/DDBJ whole genome shotgun (WGS) entry which is preliminary data.</text>
</comment>
<dbReference type="AlphaFoldDB" id="A0A927HBH6"/>
<dbReference type="SUPFAM" id="SSF47406">
    <property type="entry name" value="SinR repressor dimerisation domain-like"/>
    <property type="match status" value="1"/>
</dbReference>
<evidence type="ECO:0000259" key="1">
    <source>
        <dbReference type="PROSITE" id="PS51500"/>
    </source>
</evidence>
<evidence type="ECO:0000313" key="3">
    <source>
        <dbReference type="Proteomes" id="UP000602076"/>
    </source>
</evidence>
<proteinExistence type="predicted"/>
<dbReference type="Proteomes" id="UP000602076">
    <property type="component" value="Unassembled WGS sequence"/>
</dbReference>
<keyword evidence="3" id="KW-1185">Reference proteome</keyword>
<sequence length="49" mass="5650">MDNQGLNQEWLKLIKQAKKAGLTKKEVRQFLLGKKNGEDLQPEVLEKVN</sequence>
<dbReference type="InterPro" id="IPR036281">
    <property type="entry name" value="SinR/SinI_dimer_dom_sf"/>
</dbReference>